<sequence length="265" mass="31134">MRKILLLLIPFILISCAKKEKIYVSAFVLRSVGTPWLYPDYYKEAYLYKSEGFSQIPVVKINDTVLPIYDYSSNWYQFIEFRKLEIDREYRLNVSSPEGNVFGKVYMPGPYEILFPESTYILNKDSSLKVIWRTANKAQWYWLDLTIEYDYEDTLGEWDTYELWMDTILFDTFCFYEKDRFIPSYVATIFEGEGIINIWAMDGPPILPGSQGNITGSGYGFFHAAFQPGERGFFVGSPPKERKLKSKGKEKLKRLFSFQRNGIYR</sequence>
<proteinExistence type="predicted"/>
<evidence type="ECO:0000313" key="1">
    <source>
        <dbReference type="EMBL" id="HGE99119.1"/>
    </source>
</evidence>
<reference evidence="1" key="1">
    <citation type="journal article" date="2020" name="mSystems">
        <title>Genome- and Community-Level Interaction Insights into Carbon Utilization and Element Cycling Functions of Hydrothermarchaeota in Hydrothermal Sediment.</title>
        <authorList>
            <person name="Zhou Z."/>
            <person name="Liu Y."/>
            <person name="Xu W."/>
            <person name="Pan J."/>
            <person name="Luo Z.H."/>
            <person name="Li M."/>
        </authorList>
    </citation>
    <scope>NUCLEOTIDE SEQUENCE [LARGE SCALE GENOMIC DNA]</scope>
    <source>
        <strain evidence="1">SpSt-906</strain>
    </source>
</reference>
<dbReference type="PROSITE" id="PS51257">
    <property type="entry name" value="PROKAR_LIPOPROTEIN"/>
    <property type="match status" value="1"/>
</dbReference>
<gene>
    <name evidence="1" type="ORF">ENX07_03505</name>
</gene>
<comment type="caution">
    <text evidence="1">The sequence shown here is derived from an EMBL/GenBank/DDBJ whole genome shotgun (WGS) entry which is preliminary data.</text>
</comment>
<evidence type="ECO:0008006" key="2">
    <source>
        <dbReference type="Google" id="ProtNLM"/>
    </source>
</evidence>
<name>A0A7C3Z2P4_UNCW3</name>
<dbReference type="EMBL" id="DTMQ01000019">
    <property type="protein sequence ID" value="HGE99119.1"/>
    <property type="molecule type" value="Genomic_DNA"/>
</dbReference>
<protein>
    <recommendedName>
        <fullName evidence="2">DUF4249 family protein</fullName>
    </recommendedName>
</protein>
<dbReference type="AlphaFoldDB" id="A0A7C3Z2P4"/>
<organism evidence="1">
    <name type="scientific">candidate division WOR-3 bacterium</name>
    <dbReference type="NCBI Taxonomy" id="2052148"/>
    <lineage>
        <taxon>Bacteria</taxon>
        <taxon>Bacteria division WOR-3</taxon>
    </lineage>
</organism>
<accession>A0A7C3Z2P4</accession>